<dbReference type="InterPro" id="IPR000086">
    <property type="entry name" value="NUDIX_hydrolase_dom"/>
</dbReference>
<gene>
    <name evidence="13" type="ORF">QQX02_09940</name>
</gene>
<dbReference type="InterPro" id="IPR015797">
    <property type="entry name" value="NUDIX_hydrolase-like_dom_sf"/>
</dbReference>
<dbReference type="GO" id="GO:0016787">
    <property type="term" value="F:hydrolase activity"/>
    <property type="evidence" value="ECO:0007669"/>
    <property type="project" value="UniProtKB-KW"/>
</dbReference>
<evidence type="ECO:0000256" key="8">
    <source>
        <dbReference type="ARBA" id="ARBA00022842"/>
    </source>
</evidence>
<dbReference type="EMBL" id="JAUHQA010000001">
    <property type="protein sequence ID" value="MDN4481244.1"/>
    <property type="molecule type" value="Genomic_DNA"/>
</dbReference>
<dbReference type="SUPFAM" id="SSF55811">
    <property type="entry name" value="Nudix"/>
    <property type="match status" value="1"/>
</dbReference>
<dbReference type="RefSeq" id="WP_301142805.1">
    <property type="nucleotide sequence ID" value="NZ_JAUHQA010000001.1"/>
</dbReference>
<evidence type="ECO:0000256" key="11">
    <source>
        <dbReference type="ARBA" id="ARBA00038905"/>
    </source>
</evidence>
<evidence type="ECO:0000256" key="1">
    <source>
        <dbReference type="ARBA" id="ARBA00001946"/>
    </source>
</evidence>
<dbReference type="Pfam" id="PF14815">
    <property type="entry name" value="NUDIX_4"/>
    <property type="match status" value="1"/>
</dbReference>
<evidence type="ECO:0000256" key="6">
    <source>
        <dbReference type="ARBA" id="ARBA00022763"/>
    </source>
</evidence>
<feature type="domain" description="Nudix hydrolase" evidence="12">
    <location>
        <begin position="6"/>
        <end position="130"/>
    </location>
</feature>
<evidence type="ECO:0000256" key="5">
    <source>
        <dbReference type="ARBA" id="ARBA00022723"/>
    </source>
</evidence>
<evidence type="ECO:0000256" key="3">
    <source>
        <dbReference type="ARBA" id="ARBA00022457"/>
    </source>
</evidence>
<comment type="similarity">
    <text evidence="2">Belongs to the Nudix hydrolase family.</text>
</comment>
<keyword evidence="8" id="KW-0460">Magnesium</keyword>
<keyword evidence="7 13" id="KW-0378">Hydrolase</keyword>
<evidence type="ECO:0000256" key="2">
    <source>
        <dbReference type="ARBA" id="ARBA00005582"/>
    </source>
</evidence>
<dbReference type="PROSITE" id="PS51462">
    <property type="entry name" value="NUDIX"/>
    <property type="match status" value="1"/>
</dbReference>
<protein>
    <recommendedName>
        <fullName evidence="11">8-oxo-dGTP diphosphatase</fullName>
        <ecNumber evidence="11">3.6.1.55</ecNumber>
    </recommendedName>
</protein>
<accession>A0ABT8GIJ2</accession>
<dbReference type="PANTHER" id="PTHR47707">
    <property type="entry name" value="8-OXO-DGTP DIPHOSPHATASE"/>
    <property type="match status" value="1"/>
</dbReference>
<name>A0ABT8GIJ2_9MICO</name>
<comment type="catalytic activity">
    <reaction evidence="10">
        <text>8-oxo-dGTP + H2O = 8-oxo-dGMP + diphosphate + H(+)</text>
        <dbReference type="Rhea" id="RHEA:31575"/>
        <dbReference type="ChEBI" id="CHEBI:15377"/>
        <dbReference type="ChEBI" id="CHEBI:15378"/>
        <dbReference type="ChEBI" id="CHEBI:33019"/>
        <dbReference type="ChEBI" id="CHEBI:63224"/>
        <dbReference type="ChEBI" id="CHEBI:77896"/>
        <dbReference type="EC" id="3.6.1.55"/>
    </reaction>
</comment>
<comment type="cofactor">
    <cofactor evidence="1">
        <name>Mg(2+)</name>
        <dbReference type="ChEBI" id="CHEBI:18420"/>
    </cofactor>
</comment>
<dbReference type="InterPro" id="IPR029119">
    <property type="entry name" value="MutY_C"/>
</dbReference>
<organism evidence="13 14">
    <name type="scientific">Demequina muriae</name>
    <dbReference type="NCBI Taxonomy" id="3051664"/>
    <lineage>
        <taxon>Bacteria</taxon>
        <taxon>Bacillati</taxon>
        <taxon>Actinomycetota</taxon>
        <taxon>Actinomycetes</taxon>
        <taxon>Micrococcales</taxon>
        <taxon>Demequinaceae</taxon>
        <taxon>Demequina</taxon>
    </lineage>
</organism>
<sequence length="136" mass="14786">MAQGAKYIQVVGAVIVRGGEILCAQRGPDGALAGMWEFPGGKVERGEQARDALTREIDEELFCDVAVGNMLTTTVFEYDFGTIELTTFWCELVSGTPVLTEHAEVRWCRPEGLQDLEWAPADIPAVELIVESAALA</sequence>
<reference evidence="13" key="1">
    <citation type="submission" date="2023-06" db="EMBL/GenBank/DDBJ databases">
        <title>Egi l300058.</title>
        <authorList>
            <person name="Gao L."/>
            <person name="Fang B.-Z."/>
            <person name="Li W.-J."/>
        </authorList>
    </citation>
    <scope>NUCLEOTIDE SEQUENCE</scope>
    <source>
        <strain evidence="13">EGI L300058</strain>
    </source>
</reference>
<dbReference type="EC" id="3.6.1.55" evidence="11"/>
<evidence type="ECO:0000256" key="10">
    <source>
        <dbReference type="ARBA" id="ARBA00035861"/>
    </source>
</evidence>
<evidence type="ECO:0000256" key="7">
    <source>
        <dbReference type="ARBA" id="ARBA00022801"/>
    </source>
</evidence>
<dbReference type="Gene3D" id="3.90.79.10">
    <property type="entry name" value="Nucleoside Triphosphate Pyrophosphohydrolase"/>
    <property type="match status" value="1"/>
</dbReference>
<keyword evidence="5" id="KW-0479">Metal-binding</keyword>
<evidence type="ECO:0000256" key="9">
    <source>
        <dbReference type="ARBA" id="ARBA00023204"/>
    </source>
</evidence>
<evidence type="ECO:0000313" key="13">
    <source>
        <dbReference type="EMBL" id="MDN4481244.1"/>
    </source>
</evidence>
<keyword evidence="14" id="KW-1185">Reference proteome</keyword>
<proteinExistence type="inferred from homology"/>
<dbReference type="InterPro" id="IPR047127">
    <property type="entry name" value="MutT-like"/>
</dbReference>
<keyword evidence="3" id="KW-0515">Mutator protein</keyword>
<keyword evidence="9" id="KW-0234">DNA repair</keyword>
<dbReference type="Proteomes" id="UP001172708">
    <property type="component" value="Unassembled WGS sequence"/>
</dbReference>
<keyword evidence="4" id="KW-0235">DNA replication</keyword>
<evidence type="ECO:0000313" key="14">
    <source>
        <dbReference type="Proteomes" id="UP001172708"/>
    </source>
</evidence>
<evidence type="ECO:0000256" key="4">
    <source>
        <dbReference type="ARBA" id="ARBA00022705"/>
    </source>
</evidence>
<evidence type="ECO:0000259" key="12">
    <source>
        <dbReference type="PROSITE" id="PS51462"/>
    </source>
</evidence>
<dbReference type="PANTHER" id="PTHR47707:SF1">
    <property type="entry name" value="NUDIX HYDROLASE FAMILY PROTEIN"/>
    <property type="match status" value="1"/>
</dbReference>
<comment type="caution">
    <text evidence="13">The sequence shown here is derived from an EMBL/GenBank/DDBJ whole genome shotgun (WGS) entry which is preliminary data.</text>
</comment>
<dbReference type="CDD" id="cd03425">
    <property type="entry name" value="NUDIX_MutT_NudA_like"/>
    <property type="match status" value="1"/>
</dbReference>
<keyword evidence="6" id="KW-0227">DNA damage</keyword>